<dbReference type="InterPro" id="IPR032183">
    <property type="entry name" value="PKD-like"/>
</dbReference>
<dbReference type="AlphaFoldDB" id="A0AAJ5WQR8"/>
<dbReference type="EMBL" id="CP119311">
    <property type="protein sequence ID" value="WEK35035.1"/>
    <property type="molecule type" value="Genomic_DNA"/>
</dbReference>
<dbReference type="Pfam" id="PF16407">
    <property type="entry name" value="PKD_2"/>
    <property type="match status" value="1"/>
</dbReference>
<evidence type="ECO:0000313" key="1">
    <source>
        <dbReference type="EMBL" id="WEK35035.1"/>
    </source>
</evidence>
<name>A0AAJ5WQR8_9BACT</name>
<organism evidence="1 2">
    <name type="scientific">Candidatus Pseudobacter hemicellulosilyticus</name>
    <dbReference type="NCBI Taxonomy" id="3121375"/>
    <lineage>
        <taxon>Bacteria</taxon>
        <taxon>Pseudomonadati</taxon>
        <taxon>Bacteroidota</taxon>
        <taxon>Chitinophagia</taxon>
        <taxon>Chitinophagales</taxon>
        <taxon>Chitinophagaceae</taxon>
        <taxon>Pseudobacter</taxon>
    </lineage>
</organism>
<gene>
    <name evidence="1" type="ORF">P0Y53_21310</name>
</gene>
<accession>A0AAJ5WQR8</accession>
<proteinExistence type="predicted"/>
<reference evidence="1" key="1">
    <citation type="submission" date="2023-03" db="EMBL/GenBank/DDBJ databases">
        <title>Andean soil-derived lignocellulolytic bacterial consortium as a source of novel taxa and putative plastic-active enzymes.</title>
        <authorList>
            <person name="Diaz-Garcia L."/>
            <person name="Chuvochina M."/>
            <person name="Feuerriegel G."/>
            <person name="Bunk B."/>
            <person name="Sproer C."/>
            <person name="Streit W.R."/>
            <person name="Rodriguez L.M."/>
            <person name="Overmann J."/>
            <person name="Jimenez D.J."/>
        </authorList>
    </citation>
    <scope>NUCLEOTIDE SEQUENCE</scope>
    <source>
        <strain evidence="1">MAG 7</strain>
    </source>
</reference>
<protein>
    <submittedName>
        <fullName evidence="1">PKD-like family lipoprotein</fullName>
    </submittedName>
</protein>
<sequence length="518" mass="58562">MKLSLYNGLLAVSLLVLLQACYKDEGNYDLIDYNRINTITTPTIPAVIMGDTLKLKPAITWKYPGRDTSDAAFEYEWRQVDSVVSRERDLAYAPNLPGYIMIYLYVKEKATGIVSQHAKQIQVISAYKAGWLMLANEGGRSVLHFIRRDTKRDANNNIYYEYKHYPDVFSTLYPGVQLGENPVRLNTRAFPDYTLDQVLVVQGNGTVFLSGDDFSKKIELRSEFPNQTFPQNARPVDYLDGGPANFALMDDGKLYAKRNAKTMGGLHDGFFMDVPYYFEGGGAHLTQIVESNYDQTSFVYLYDDLNKRFIGVYTTTGSNDYIGGKMYLQNSSTPPAGWVPLTGHPGYSMKYCSDHSNGVYFTNIMKNENTGQYLLQNYRLTMRLTYLDVAEQQQEVFAGNGIVTDNTIYYRLRNSSYLFFGEGSKLYFYDVNTKIVTLYHDFGTGKITKITSDANSGELGVLLDNGTFTICSLKNEVLGNADPGAVGILYQLPDAGNVIDLTWKWGSYFEFVFRRYPA</sequence>
<dbReference type="Proteomes" id="UP001220610">
    <property type="component" value="Chromosome"/>
</dbReference>
<evidence type="ECO:0000313" key="2">
    <source>
        <dbReference type="Proteomes" id="UP001220610"/>
    </source>
</evidence>
<keyword evidence="1" id="KW-0449">Lipoprotein</keyword>
<dbReference type="PROSITE" id="PS51257">
    <property type="entry name" value="PROKAR_LIPOPROTEIN"/>
    <property type="match status" value="1"/>
</dbReference>